<evidence type="ECO:0000313" key="8">
    <source>
        <dbReference type="Proteomes" id="UP000019486"/>
    </source>
</evidence>
<dbReference type="Pfam" id="PF01297">
    <property type="entry name" value="ZnuA"/>
    <property type="match status" value="1"/>
</dbReference>
<dbReference type="InterPro" id="IPR006129">
    <property type="entry name" value="AdhesinB"/>
</dbReference>
<dbReference type="GO" id="GO:0046872">
    <property type="term" value="F:metal ion binding"/>
    <property type="evidence" value="ECO:0007669"/>
    <property type="project" value="UniProtKB-KW"/>
</dbReference>
<dbReference type="GO" id="GO:0030001">
    <property type="term" value="P:metal ion transport"/>
    <property type="evidence" value="ECO:0007669"/>
    <property type="project" value="InterPro"/>
</dbReference>
<comment type="caution">
    <text evidence="7">The sequence shown here is derived from an EMBL/GenBank/DDBJ whole genome shotgun (WGS) entry which is preliminary data.</text>
</comment>
<organism evidence="7 8">
    <name type="scientific">Skermanella stibiiresistens SB22</name>
    <dbReference type="NCBI Taxonomy" id="1385369"/>
    <lineage>
        <taxon>Bacteria</taxon>
        <taxon>Pseudomonadati</taxon>
        <taxon>Pseudomonadota</taxon>
        <taxon>Alphaproteobacteria</taxon>
        <taxon>Rhodospirillales</taxon>
        <taxon>Azospirillaceae</taxon>
        <taxon>Skermanella</taxon>
    </lineage>
</organism>
<evidence type="ECO:0000256" key="3">
    <source>
        <dbReference type="ARBA" id="ARBA00022448"/>
    </source>
</evidence>
<dbReference type="InterPro" id="IPR050492">
    <property type="entry name" value="Bact_metal-bind_prot9"/>
</dbReference>
<dbReference type="PRINTS" id="PR00690">
    <property type="entry name" value="ADHESNFAMILY"/>
</dbReference>
<keyword evidence="5" id="KW-0732">Signal</keyword>
<dbReference type="Proteomes" id="UP000019486">
    <property type="component" value="Unassembled WGS sequence"/>
</dbReference>
<evidence type="ECO:0000256" key="2">
    <source>
        <dbReference type="ARBA" id="ARBA00011028"/>
    </source>
</evidence>
<evidence type="ECO:0000256" key="1">
    <source>
        <dbReference type="ARBA" id="ARBA00004196"/>
    </source>
</evidence>
<reference evidence="7 8" key="1">
    <citation type="submission" date="2013-08" db="EMBL/GenBank/DDBJ databases">
        <title>The genome sequence of Skermanella stibiiresistens.</title>
        <authorList>
            <person name="Zhu W."/>
            <person name="Wang G."/>
        </authorList>
    </citation>
    <scope>NUCLEOTIDE SEQUENCE [LARGE SCALE GENOMIC DNA]</scope>
    <source>
        <strain evidence="7 8">SB22</strain>
    </source>
</reference>
<dbReference type="InterPro" id="IPR006128">
    <property type="entry name" value="Lipoprotein_PsaA-like"/>
</dbReference>
<dbReference type="PANTHER" id="PTHR42953:SF1">
    <property type="entry name" value="METAL-BINDING PROTEIN HI_0362-RELATED"/>
    <property type="match status" value="1"/>
</dbReference>
<evidence type="ECO:0000256" key="5">
    <source>
        <dbReference type="ARBA" id="ARBA00022729"/>
    </source>
</evidence>
<evidence type="ECO:0000313" key="7">
    <source>
        <dbReference type="EMBL" id="EWY42554.1"/>
    </source>
</evidence>
<accession>W9H921</accession>
<sequence length="297" mass="31091">MVTTTSQVADLARAIAGDRAEVGSLMGEGVDPHTYKLTRSDVARIAGADIVLYSGLHLEGKITDALTRIAGSGKPVHAVAEAIPSDLLLTPAGFDGNPDPHVWMDVKLWTRALDAALEALVAFDPAGADHYRANAAGLAERFGRLDAYARSALASIPEQTRVLVTAHDAFNYLGRAYGLEVRGIQGISTESEAGLREIEALVDLLVSRRIAAVFVETSVSERNIRALIEGAAARGHRVEIGGALYSDAMGAPGTHEGTYVGMIDHNVTTIARALGGDPPSGGFEGRLTAASADVGEK</sequence>
<dbReference type="GO" id="GO:0030313">
    <property type="term" value="C:cell envelope"/>
    <property type="evidence" value="ECO:0007669"/>
    <property type="project" value="UniProtKB-SubCell"/>
</dbReference>
<dbReference type="PANTHER" id="PTHR42953">
    <property type="entry name" value="HIGH-AFFINITY ZINC UPTAKE SYSTEM PROTEIN ZNUA-RELATED"/>
    <property type="match status" value="1"/>
</dbReference>
<proteinExistence type="inferred from homology"/>
<protein>
    <submittedName>
        <fullName evidence="7">Manganese transporter</fullName>
    </submittedName>
</protein>
<dbReference type="SUPFAM" id="SSF53807">
    <property type="entry name" value="Helical backbone' metal receptor"/>
    <property type="match status" value="1"/>
</dbReference>
<comment type="subcellular location">
    <subcellularLocation>
        <location evidence="1">Cell envelope</location>
    </subcellularLocation>
</comment>
<keyword evidence="4" id="KW-0479">Metal-binding</keyword>
<comment type="similarity">
    <text evidence="2 6">Belongs to the bacterial solute-binding protein 9 family.</text>
</comment>
<gene>
    <name evidence="7" type="ORF">N825_01305</name>
</gene>
<evidence type="ECO:0000256" key="4">
    <source>
        <dbReference type="ARBA" id="ARBA00022723"/>
    </source>
</evidence>
<dbReference type="Gene3D" id="3.40.50.1980">
    <property type="entry name" value="Nitrogenase molybdenum iron protein domain"/>
    <property type="match status" value="2"/>
</dbReference>
<evidence type="ECO:0000256" key="6">
    <source>
        <dbReference type="RuleBase" id="RU003512"/>
    </source>
</evidence>
<dbReference type="EMBL" id="AVFL01000001">
    <property type="protein sequence ID" value="EWY42554.1"/>
    <property type="molecule type" value="Genomic_DNA"/>
</dbReference>
<dbReference type="GO" id="GO:0007155">
    <property type="term" value="P:cell adhesion"/>
    <property type="evidence" value="ECO:0007669"/>
    <property type="project" value="InterPro"/>
</dbReference>
<dbReference type="InterPro" id="IPR006127">
    <property type="entry name" value="ZnuA-like"/>
</dbReference>
<dbReference type="AlphaFoldDB" id="W9H921"/>
<keyword evidence="8" id="KW-1185">Reference proteome</keyword>
<dbReference type="PRINTS" id="PR00691">
    <property type="entry name" value="ADHESINB"/>
</dbReference>
<dbReference type="PATRIC" id="fig|1385369.3.peg.253"/>
<keyword evidence="3 6" id="KW-0813">Transport</keyword>
<dbReference type="STRING" id="1385369.N825_01305"/>
<name>W9H921_9PROT</name>